<feature type="transmembrane region" description="Helical" evidence="2">
    <location>
        <begin position="31"/>
        <end position="51"/>
    </location>
</feature>
<dbReference type="RefSeq" id="WP_073477594.1">
    <property type="nucleotide sequence ID" value="NZ_FQZU01000025.1"/>
</dbReference>
<evidence type="ECO:0000313" key="4">
    <source>
        <dbReference type="Proteomes" id="UP000183994"/>
    </source>
</evidence>
<keyword evidence="2" id="KW-0812">Transmembrane</keyword>
<organism evidence="3 4">
    <name type="scientific">Desulfatibacillum alkenivorans DSM 16219</name>
    <dbReference type="NCBI Taxonomy" id="1121393"/>
    <lineage>
        <taxon>Bacteria</taxon>
        <taxon>Pseudomonadati</taxon>
        <taxon>Thermodesulfobacteriota</taxon>
        <taxon>Desulfobacteria</taxon>
        <taxon>Desulfobacterales</taxon>
        <taxon>Desulfatibacillaceae</taxon>
        <taxon>Desulfatibacillum</taxon>
    </lineage>
</organism>
<evidence type="ECO:0000256" key="2">
    <source>
        <dbReference type="SAM" id="Phobius"/>
    </source>
</evidence>
<feature type="region of interest" description="Disordered" evidence="1">
    <location>
        <begin position="56"/>
        <end position="80"/>
    </location>
</feature>
<gene>
    <name evidence="3" type="ORF">SAMN02745216_03549</name>
</gene>
<dbReference type="Proteomes" id="UP000183994">
    <property type="component" value="Unassembled WGS sequence"/>
</dbReference>
<keyword evidence="4" id="KW-1185">Reference proteome</keyword>
<dbReference type="OrthoDB" id="9903913at2"/>
<keyword evidence="2" id="KW-1133">Transmembrane helix</keyword>
<evidence type="ECO:0000313" key="3">
    <source>
        <dbReference type="EMBL" id="SHK48923.1"/>
    </source>
</evidence>
<name>A0A1M6SW59_9BACT</name>
<keyword evidence="2" id="KW-0472">Membrane</keyword>
<feature type="compositionally biased region" description="Basic and acidic residues" evidence="1">
    <location>
        <begin position="64"/>
        <end position="80"/>
    </location>
</feature>
<accession>A0A1M6SW59</accession>
<protein>
    <submittedName>
        <fullName evidence="3">Uncharacterized protein</fullName>
    </submittedName>
</protein>
<sequence length="80" mass="9291">MNNTLFLIVKIICSAAMIWFCRMFFPYPVWIPAGAALAWVILFRVKLDAAGDDKIRARDRRHAKPAEQESDDKPHWGKFK</sequence>
<proteinExistence type="predicted"/>
<dbReference type="AlphaFoldDB" id="A0A1M6SW59"/>
<dbReference type="EMBL" id="FQZU01000025">
    <property type="protein sequence ID" value="SHK48923.1"/>
    <property type="molecule type" value="Genomic_DNA"/>
</dbReference>
<reference evidence="4" key="1">
    <citation type="submission" date="2016-11" db="EMBL/GenBank/DDBJ databases">
        <authorList>
            <person name="Varghese N."/>
            <person name="Submissions S."/>
        </authorList>
    </citation>
    <scope>NUCLEOTIDE SEQUENCE [LARGE SCALE GENOMIC DNA]</scope>
    <source>
        <strain evidence="4">DSM 16219</strain>
    </source>
</reference>
<evidence type="ECO:0000256" key="1">
    <source>
        <dbReference type="SAM" id="MobiDB-lite"/>
    </source>
</evidence>